<dbReference type="Proteomes" id="UP000823388">
    <property type="component" value="Chromosome 3K"/>
</dbReference>
<gene>
    <name evidence="2" type="ORF">PVAP13_3KG029282</name>
</gene>
<protein>
    <submittedName>
        <fullName evidence="2">Uncharacterized protein</fullName>
    </submittedName>
</protein>
<organism evidence="2 3">
    <name type="scientific">Panicum virgatum</name>
    <name type="common">Blackwell switchgrass</name>
    <dbReference type="NCBI Taxonomy" id="38727"/>
    <lineage>
        <taxon>Eukaryota</taxon>
        <taxon>Viridiplantae</taxon>
        <taxon>Streptophyta</taxon>
        <taxon>Embryophyta</taxon>
        <taxon>Tracheophyta</taxon>
        <taxon>Spermatophyta</taxon>
        <taxon>Magnoliopsida</taxon>
        <taxon>Liliopsida</taxon>
        <taxon>Poales</taxon>
        <taxon>Poaceae</taxon>
        <taxon>PACMAD clade</taxon>
        <taxon>Panicoideae</taxon>
        <taxon>Panicodae</taxon>
        <taxon>Paniceae</taxon>
        <taxon>Panicinae</taxon>
        <taxon>Panicum</taxon>
        <taxon>Panicum sect. Hiantes</taxon>
    </lineage>
</organism>
<feature type="compositionally biased region" description="Pro residues" evidence="1">
    <location>
        <begin position="33"/>
        <end position="46"/>
    </location>
</feature>
<keyword evidence="3" id="KW-1185">Reference proteome</keyword>
<evidence type="ECO:0000256" key="1">
    <source>
        <dbReference type="SAM" id="MobiDB-lite"/>
    </source>
</evidence>
<reference evidence="2" key="1">
    <citation type="submission" date="2020-05" db="EMBL/GenBank/DDBJ databases">
        <title>WGS assembly of Panicum virgatum.</title>
        <authorList>
            <person name="Lovell J.T."/>
            <person name="Jenkins J."/>
            <person name="Shu S."/>
            <person name="Juenger T.E."/>
            <person name="Schmutz J."/>
        </authorList>
    </citation>
    <scope>NUCLEOTIDE SEQUENCE</scope>
    <source>
        <strain evidence="2">AP13</strain>
    </source>
</reference>
<dbReference type="EMBL" id="CM029041">
    <property type="protein sequence ID" value="KAG2622870.1"/>
    <property type="molecule type" value="Genomic_DNA"/>
</dbReference>
<evidence type="ECO:0000313" key="2">
    <source>
        <dbReference type="EMBL" id="KAG2622870.1"/>
    </source>
</evidence>
<feature type="region of interest" description="Disordered" evidence="1">
    <location>
        <begin position="1"/>
        <end position="70"/>
    </location>
</feature>
<name>A0A8T0UK30_PANVG</name>
<dbReference type="AlphaFoldDB" id="A0A8T0UK30"/>
<sequence length="172" mass="18912">MFVRAGSGGHPSSPPPPERRRRVRPCGIRGHPSSPPPGTSPSPSPSPSRSFARAPGDIHRRLPPGPRHHRRLCRHVRSRGLRGTSVVASPRDLAITVAFAVTFVRAGSRDIHRRLPRDLAVAVAVAIAFIRSGPCRTGSGVRHTREKRVMQTRKMSQVVIYRISSRVMLILI</sequence>
<proteinExistence type="predicted"/>
<accession>A0A8T0UK30</accession>
<evidence type="ECO:0000313" key="3">
    <source>
        <dbReference type="Proteomes" id="UP000823388"/>
    </source>
</evidence>
<comment type="caution">
    <text evidence="2">The sequence shown here is derived from an EMBL/GenBank/DDBJ whole genome shotgun (WGS) entry which is preliminary data.</text>
</comment>